<gene>
    <name evidence="14" type="ORF">BTM29_03720</name>
</gene>
<dbReference type="CDD" id="cd16841">
    <property type="entry name" value="RraA_family"/>
    <property type="match status" value="1"/>
</dbReference>
<sequence length="226" mass="24457">MDKNVGCQIISDFKRPSKDLINLFKDIPVANIDDCMNRQAAVSPDIKPMNKTPLLGPAFTVQVPQGDNLMFHKAMDLAKPGDVIVIDAAGGTRNAIFGEIMLTYCQSRGLAGVIVDGCVRDKAELNNMTIAAYAKAVVPNGPYKNGPGKINVPITFGGKVVKPGDIVVGDSDGLIFIDPNDAQYLAEKAHGIMEKEAKIKKTIRNDGEYSRPWVDDKLADINCNIQ</sequence>
<comment type="similarity">
    <text evidence="3">Belongs to the class II aldolase/RraA-like family.</text>
</comment>
<evidence type="ECO:0000256" key="13">
    <source>
        <dbReference type="PIRSR" id="PIRSR605493-1"/>
    </source>
</evidence>
<evidence type="ECO:0000256" key="11">
    <source>
        <dbReference type="ARBA" id="ARBA00032305"/>
    </source>
</evidence>
<accession>A0A1P8Q1K9</accession>
<evidence type="ECO:0000256" key="7">
    <source>
        <dbReference type="ARBA" id="ARBA00016549"/>
    </source>
</evidence>
<dbReference type="PANTHER" id="PTHR33254:SF4">
    <property type="entry name" value="4-HYDROXY-4-METHYL-2-OXOGLUTARATE ALDOLASE 3-RELATED"/>
    <property type="match status" value="1"/>
</dbReference>
<comment type="catalytic activity">
    <reaction evidence="1">
        <text>4-hydroxy-4-methyl-2-oxoglutarate = 2 pyruvate</text>
        <dbReference type="Rhea" id="RHEA:22748"/>
        <dbReference type="ChEBI" id="CHEBI:15361"/>
        <dbReference type="ChEBI" id="CHEBI:58276"/>
        <dbReference type="EC" id="4.1.3.17"/>
    </reaction>
</comment>
<keyword evidence="14" id="KW-0808">Transferase</keyword>
<feature type="binding site" evidence="13">
    <location>
        <position position="121"/>
    </location>
    <ligand>
        <name>Mg(2+)</name>
        <dbReference type="ChEBI" id="CHEBI:18420"/>
    </ligand>
</feature>
<evidence type="ECO:0000256" key="3">
    <source>
        <dbReference type="ARBA" id="ARBA00008621"/>
    </source>
</evidence>
<evidence type="ECO:0000256" key="9">
    <source>
        <dbReference type="ARBA" id="ARBA00029596"/>
    </source>
</evidence>
<evidence type="ECO:0000256" key="2">
    <source>
        <dbReference type="ARBA" id="ARBA00001968"/>
    </source>
</evidence>
<dbReference type="Proteomes" id="UP000187499">
    <property type="component" value="Chromosome"/>
</dbReference>
<dbReference type="GO" id="GO:0047443">
    <property type="term" value="F:4-hydroxy-4-methyl-2-oxoglutarate aldolase activity"/>
    <property type="evidence" value="ECO:0007669"/>
    <property type="project" value="UniProtKB-EC"/>
</dbReference>
<dbReference type="EMBL" id="CP019323">
    <property type="protein sequence ID" value="APX71715.1"/>
    <property type="molecule type" value="Genomic_DNA"/>
</dbReference>
<reference evidence="15" key="1">
    <citation type="submission" date="2016-12" db="EMBL/GenBank/DDBJ databases">
        <authorList>
            <person name="Jung M.Y."/>
            <person name="Lee S.H."/>
        </authorList>
    </citation>
    <scope>NUCLEOTIDE SEQUENCE [LARGE SCALE GENOMIC DNA]</scope>
    <source>
        <strain evidence="15">WiKim39</strain>
    </source>
</reference>
<comment type="catalytic activity">
    <reaction evidence="12">
        <text>oxaloacetate + H(+) = pyruvate + CO2</text>
        <dbReference type="Rhea" id="RHEA:15641"/>
        <dbReference type="ChEBI" id="CHEBI:15361"/>
        <dbReference type="ChEBI" id="CHEBI:15378"/>
        <dbReference type="ChEBI" id="CHEBI:16452"/>
        <dbReference type="ChEBI" id="CHEBI:16526"/>
        <dbReference type="EC" id="4.1.1.112"/>
    </reaction>
</comment>
<proteinExistence type="inferred from homology"/>
<evidence type="ECO:0000256" key="12">
    <source>
        <dbReference type="ARBA" id="ARBA00047973"/>
    </source>
</evidence>
<comment type="cofactor">
    <cofactor evidence="2">
        <name>a divalent metal cation</name>
        <dbReference type="ChEBI" id="CHEBI:60240"/>
    </cofactor>
</comment>
<dbReference type="EC" id="4.1.1.112" evidence="6"/>
<comment type="function">
    <text evidence="8">Catalyzes the aldol cleavage of 4-hydroxy-4-methyl-2-oxoglutarate (HMG) into 2 molecules of pyruvate. Also contains a secondary oxaloacetate (OAA) decarboxylase activity due to the common pyruvate enolate transition state formed following C-C bond cleavage in the retro-aldol and decarboxylation reactions.</text>
</comment>
<protein>
    <recommendedName>
        <fullName evidence="7">Putative 4-hydroxy-4-methyl-2-oxoglutarate aldolase</fullName>
        <ecNumber evidence="6">4.1.1.112</ecNumber>
        <ecNumber evidence="5">4.1.3.17</ecNumber>
    </recommendedName>
    <alternativeName>
        <fullName evidence="11">Oxaloacetate decarboxylase</fullName>
    </alternativeName>
    <alternativeName>
        <fullName evidence="9">Regulator of ribonuclease activity homolog</fullName>
    </alternativeName>
    <alternativeName>
        <fullName evidence="10">RraA-like protein</fullName>
    </alternativeName>
</protein>
<dbReference type="GO" id="GO:0008168">
    <property type="term" value="F:methyltransferase activity"/>
    <property type="evidence" value="ECO:0007669"/>
    <property type="project" value="UniProtKB-KW"/>
</dbReference>
<dbReference type="EC" id="4.1.3.17" evidence="5"/>
<organism evidence="14 15">
    <name type="scientific">Companilactobacillus allii</name>
    <dbReference type="NCBI Taxonomy" id="1847728"/>
    <lineage>
        <taxon>Bacteria</taxon>
        <taxon>Bacillati</taxon>
        <taxon>Bacillota</taxon>
        <taxon>Bacilli</taxon>
        <taxon>Lactobacillales</taxon>
        <taxon>Lactobacillaceae</taxon>
        <taxon>Companilactobacillus</taxon>
    </lineage>
</organism>
<dbReference type="NCBIfam" id="NF004850">
    <property type="entry name" value="PRK06201.1"/>
    <property type="match status" value="1"/>
</dbReference>
<dbReference type="Pfam" id="PF03737">
    <property type="entry name" value="RraA-like"/>
    <property type="match status" value="1"/>
</dbReference>
<keyword evidence="13" id="KW-0460">Magnesium</keyword>
<dbReference type="RefSeq" id="WP_076614219.1">
    <property type="nucleotide sequence ID" value="NZ_CP019323.1"/>
</dbReference>
<comment type="cofactor">
    <cofactor evidence="13">
        <name>Mg(2+)</name>
        <dbReference type="ChEBI" id="CHEBI:18420"/>
    </cofactor>
</comment>
<evidence type="ECO:0000313" key="15">
    <source>
        <dbReference type="Proteomes" id="UP000187499"/>
    </source>
</evidence>
<dbReference type="OrthoDB" id="9784786at2"/>
<keyword evidence="13" id="KW-0479">Metal-binding</keyword>
<feature type="binding site" evidence="13">
    <location>
        <position position="120"/>
    </location>
    <ligand>
        <name>substrate</name>
    </ligand>
</feature>
<dbReference type="Gene3D" id="3.50.30.40">
    <property type="entry name" value="Ribonuclease E inhibitor RraA/RraA-like"/>
    <property type="match status" value="1"/>
</dbReference>
<evidence type="ECO:0000256" key="5">
    <source>
        <dbReference type="ARBA" id="ARBA00012213"/>
    </source>
</evidence>
<dbReference type="InterPro" id="IPR036704">
    <property type="entry name" value="RraA/RraA-like_sf"/>
</dbReference>
<dbReference type="SUPFAM" id="SSF89562">
    <property type="entry name" value="RraA-like"/>
    <property type="match status" value="1"/>
</dbReference>
<evidence type="ECO:0000256" key="4">
    <source>
        <dbReference type="ARBA" id="ARBA00011233"/>
    </source>
</evidence>
<name>A0A1P8Q1K9_9LACO</name>
<evidence type="ECO:0000313" key="14">
    <source>
        <dbReference type="EMBL" id="APX71715.1"/>
    </source>
</evidence>
<evidence type="ECO:0000256" key="10">
    <source>
        <dbReference type="ARBA" id="ARBA00030169"/>
    </source>
</evidence>
<evidence type="ECO:0000256" key="6">
    <source>
        <dbReference type="ARBA" id="ARBA00012947"/>
    </source>
</evidence>
<dbReference type="PANTHER" id="PTHR33254">
    <property type="entry name" value="4-HYDROXY-4-METHYL-2-OXOGLUTARATE ALDOLASE 3-RELATED"/>
    <property type="match status" value="1"/>
</dbReference>
<dbReference type="GO" id="GO:0046872">
    <property type="term" value="F:metal ion binding"/>
    <property type="evidence" value="ECO:0007669"/>
    <property type="project" value="UniProtKB-KW"/>
</dbReference>
<dbReference type="KEGG" id="lalw:BTM29_03720"/>
<dbReference type="GO" id="GO:0008948">
    <property type="term" value="F:oxaloacetate decarboxylase activity"/>
    <property type="evidence" value="ECO:0007669"/>
    <property type="project" value="UniProtKB-EC"/>
</dbReference>
<dbReference type="InterPro" id="IPR005493">
    <property type="entry name" value="RraA/RraA-like"/>
</dbReference>
<keyword evidence="14" id="KW-0489">Methyltransferase</keyword>
<feature type="binding site" evidence="13">
    <location>
        <begin position="98"/>
        <end position="101"/>
    </location>
    <ligand>
        <name>substrate</name>
    </ligand>
</feature>
<keyword evidence="15" id="KW-1185">Reference proteome</keyword>
<evidence type="ECO:0000256" key="8">
    <source>
        <dbReference type="ARBA" id="ARBA00025046"/>
    </source>
</evidence>
<evidence type="ECO:0000256" key="1">
    <source>
        <dbReference type="ARBA" id="ARBA00001342"/>
    </source>
</evidence>
<dbReference type="STRING" id="1847728.BTM29_03720"/>
<dbReference type="AlphaFoldDB" id="A0A1P8Q1K9"/>
<comment type="subunit">
    <text evidence="4">Homotrimer.</text>
</comment>
<dbReference type="GO" id="GO:0032259">
    <property type="term" value="P:methylation"/>
    <property type="evidence" value="ECO:0007669"/>
    <property type="project" value="UniProtKB-KW"/>
</dbReference>